<organism evidence="2 3">
    <name type="scientific">[Clostridium] clostridioforme 90A8</name>
    <dbReference type="NCBI Taxonomy" id="999408"/>
    <lineage>
        <taxon>Bacteria</taxon>
        <taxon>Bacillati</taxon>
        <taxon>Bacillota</taxon>
        <taxon>Clostridia</taxon>
        <taxon>Lachnospirales</taxon>
        <taxon>Lachnospiraceae</taxon>
        <taxon>Enterocloster</taxon>
    </lineage>
</organism>
<gene>
    <name evidence="2" type="ORF">HMPREF1090_01394</name>
</gene>
<dbReference type="SUPFAM" id="SSF56281">
    <property type="entry name" value="Metallo-hydrolase/oxidoreductase"/>
    <property type="match status" value="1"/>
</dbReference>
<reference evidence="2 3" key="1">
    <citation type="submission" date="2013-01" db="EMBL/GenBank/DDBJ databases">
        <title>The Genome Sequence of Clostridium clostridioforme 90A8.</title>
        <authorList>
            <consortium name="The Broad Institute Genome Sequencing Platform"/>
            <person name="Earl A."/>
            <person name="Ward D."/>
            <person name="Feldgarden M."/>
            <person name="Gevers D."/>
            <person name="Courvalin P."/>
            <person name="Lambert T."/>
            <person name="Walker B."/>
            <person name="Young S.K."/>
            <person name="Zeng Q."/>
            <person name="Gargeya S."/>
            <person name="Fitzgerald M."/>
            <person name="Haas B."/>
            <person name="Abouelleil A."/>
            <person name="Alvarado L."/>
            <person name="Arachchi H.M."/>
            <person name="Berlin A.M."/>
            <person name="Chapman S.B."/>
            <person name="Dewar J."/>
            <person name="Goldberg J."/>
            <person name="Griggs A."/>
            <person name="Gujja S."/>
            <person name="Hansen M."/>
            <person name="Howarth C."/>
            <person name="Imamovic A."/>
            <person name="Larimer J."/>
            <person name="McCowan C."/>
            <person name="Murphy C."/>
            <person name="Neiman D."/>
            <person name="Pearson M."/>
            <person name="Priest M."/>
            <person name="Roberts A."/>
            <person name="Saif S."/>
            <person name="Shea T."/>
            <person name="Sisk P."/>
            <person name="Sykes S."/>
            <person name="Wortman J."/>
            <person name="Nusbaum C."/>
            <person name="Birren B."/>
        </authorList>
    </citation>
    <scope>NUCLEOTIDE SEQUENCE [LARGE SCALE GENOMIC DNA]</scope>
    <source>
        <strain evidence="2 3">90A8</strain>
    </source>
</reference>
<dbReference type="InterPro" id="IPR036866">
    <property type="entry name" value="RibonucZ/Hydroxyglut_hydro"/>
</dbReference>
<evidence type="ECO:0000259" key="1">
    <source>
        <dbReference type="SMART" id="SM00849"/>
    </source>
</evidence>
<dbReference type="Proteomes" id="UP000013085">
    <property type="component" value="Unassembled WGS sequence"/>
</dbReference>
<dbReference type="PANTHER" id="PTHR23131:SF4">
    <property type="entry name" value="METALLO-BETA-LACTAMASE SUPERFAMILY POTEIN"/>
    <property type="match status" value="1"/>
</dbReference>
<dbReference type="PANTHER" id="PTHR23131">
    <property type="entry name" value="ENDORIBONUCLEASE LACTB2"/>
    <property type="match status" value="1"/>
</dbReference>
<dbReference type="GeneID" id="57961121"/>
<dbReference type="EMBL" id="AGYR01000012">
    <property type="protein sequence ID" value="ENZ17845.1"/>
    <property type="molecule type" value="Genomic_DNA"/>
</dbReference>
<name>A0A0E2HD03_9FIRM</name>
<evidence type="ECO:0000313" key="3">
    <source>
        <dbReference type="Proteomes" id="UP000013085"/>
    </source>
</evidence>
<dbReference type="PATRIC" id="fig|999408.3.peg.1507"/>
<dbReference type="Gene3D" id="3.60.15.10">
    <property type="entry name" value="Ribonuclease Z/Hydroxyacylglutathione hydrolase-like"/>
    <property type="match status" value="1"/>
</dbReference>
<dbReference type="InterPro" id="IPR050662">
    <property type="entry name" value="Sec-metab_biosynth-thioest"/>
</dbReference>
<proteinExistence type="predicted"/>
<dbReference type="Pfam" id="PF00753">
    <property type="entry name" value="Lactamase_B"/>
    <property type="match status" value="1"/>
</dbReference>
<protein>
    <recommendedName>
        <fullName evidence="1">Metallo-beta-lactamase domain-containing protein</fullName>
    </recommendedName>
</protein>
<feature type="domain" description="Metallo-beta-lactamase" evidence="1">
    <location>
        <begin position="22"/>
        <end position="246"/>
    </location>
</feature>
<dbReference type="RefSeq" id="WP_002584431.1">
    <property type="nucleotide sequence ID" value="NZ_KB851009.1"/>
</dbReference>
<accession>A0A0E2HD03</accession>
<dbReference type="AlphaFoldDB" id="A0A0E2HD03"/>
<sequence length="341" mass="39394">MLERAPGIFEVELHSNQKSIDEIKIFLIPGKDGERSLMVDAGFRSRTCLHVMEEALGKLGITYDRLDIFLTHKHHDHCGLASEYAARGARLFMNPQEDRHCYDCLYYNHSHGSSEDQPQVLQSVGVTEEGTPEIWNMFMEVNQRIRENRGWEFEIPGYPYTPVNEGQILSYGDYDLETVGLKGHTYGQMGLYDRNHKVLFCADQVIDGIVPIVGTTYPDEHLLKGYFDSLERLKHQYGDCLILPAHKEPIRDVKRVVDRIVFAYLDKTDLIKHILDHGHHRMTTREVACLAYGIDHVPRDQSEFIKLKMVISKTFSCLEYLYDEDFAIRTLEGGSYYWEAP</sequence>
<dbReference type="HOGENOM" id="CLU_048478_0_0_9"/>
<dbReference type="SMART" id="SM00849">
    <property type="entry name" value="Lactamase_B"/>
    <property type="match status" value="1"/>
</dbReference>
<dbReference type="InterPro" id="IPR001279">
    <property type="entry name" value="Metallo-B-lactamas"/>
</dbReference>
<comment type="caution">
    <text evidence="2">The sequence shown here is derived from an EMBL/GenBank/DDBJ whole genome shotgun (WGS) entry which is preliminary data.</text>
</comment>
<evidence type="ECO:0000313" key="2">
    <source>
        <dbReference type="EMBL" id="ENZ17845.1"/>
    </source>
</evidence>